<dbReference type="UniPathway" id="UPA00120">
    <property type="reaction ID" value="UER00203"/>
</dbReference>
<dbReference type="AlphaFoldDB" id="A0A075EIH5"/>
<dbReference type="InterPro" id="IPR051331">
    <property type="entry name" value="Chorismate_mutase-related"/>
</dbReference>
<dbReference type="InterPro" id="IPR002701">
    <property type="entry name" value="CM_II_prokaryot"/>
</dbReference>
<keyword evidence="3 5" id="KW-0732">Signal</keyword>
<feature type="chain" id="PRO_5007375831" description="chorismate mutase" evidence="5">
    <location>
        <begin position="20"/>
        <end position="286"/>
    </location>
</feature>
<evidence type="ECO:0000256" key="2">
    <source>
        <dbReference type="ARBA" id="ARBA00012404"/>
    </source>
</evidence>
<dbReference type="SMART" id="SM00830">
    <property type="entry name" value="CM_2"/>
    <property type="match status" value="1"/>
</dbReference>
<dbReference type="EMBL" id="KF360243">
    <property type="protein sequence ID" value="AIE45298.1"/>
    <property type="molecule type" value="mRNA"/>
</dbReference>
<evidence type="ECO:0000259" key="6">
    <source>
        <dbReference type="PROSITE" id="PS51168"/>
    </source>
</evidence>
<reference evidence="7" key="1">
    <citation type="journal article" date="2014" name="Eur. J. Plant Pathol.">
        <title>A new chorismate mutase gene identified from Globodera ellingtonae and its utility as a molecular diagnostic marker.</title>
        <authorList>
            <person name="Chronis D."/>
            <person name="Chen S."/>
            <person name="Skantar A.M."/>
            <person name="Zasada I.A."/>
            <person name="Wang X."/>
        </authorList>
    </citation>
    <scope>NUCLEOTIDE SEQUENCE</scope>
</reference>
<proteinExistence type="evidence at transcript level"/>
<dbReference type="EMBL" id="KF360245">
    <property type="protein sequence ID" value="AIE45300.1"/>
    <property type="molecule type" value="Genomic_DNA"/>
</dbReference>
<dbReference type="InterPro" id="IPR036979">
    <property type="entry name" value="CM_dom_sf"/>
</dbReference>
<feature type="signal peptide" evidence="5">
    <location>
        <begin position="1"/>
        <end position="19"/>
    </location>
</feature>
<dbReference type="Gene3D" id="1.20.59.10">
    <property type="entry name" value="Chorismate mutase"/>
    <property type="match status" value="1"/>
</dbReference>
<evidence type="ECO:0000256" key="4">
    <source>
        <dbReference type="ARBA" id="ARBA00023235"/>
    </source>
</evidence>
<dbReference type="PANTHER" id="PTHR38041:SF2">
    <property type="entry name" value="SECRETED CHORISMATE MUTASE"/>
    <property type="match status" value="1"/>
</dbReference>
<dbReference type="PANTHER" id="PTHR38041">
    <property type="entry name" value="CHORISMATE MUTASE"/>
    <property type="match status" value="1"/>
</dbReference>
<dbReference type="GO" id="GO:0046417">
    <property type="term" value="P:chorismate metabolic process"/>
    <property type="evidence" value="ECO:0007669"/>
    <property type="project" value="InterPro"/>
</dbReference>
<evidence type="ECO:0000256" key="1">
    <source>
        <dbReference type="ARBA" id="ARBA00004817"/>
    </source>
</evidence>
<keyword evidence="4 7" id="KW-0413">Isomerase</keyword>
<sequence>MNLLVVPFFSVAFFAICFPQKSPVRRAVANRQNDRINCEKHCTDHYLTENNKCKSSEEIILRNSDCAFMKNIENGFKFVVGMEGQTETKSTTENNIFMCCKPTQETATLFIVGVANKRLMLAKDVVLYKYINKNSIDDFEREKVVLQNVLAQANSAGISGNYGEPFFQDQMDANKVIQKGYMKTWNIRGPSPSQTVPDLQTVTRPKVTEATADMVLALKTFQSFRNKSNCWRLLEHTQTMTGNFLSLNEPNGVVAFRKAVVRLCAQEPKQNTVHDIDEQAKKLLNE</sequence>
<evidence type="ECO:0000313" key="7">
    <source>
        <dbReference type="EMBL" id="AIE45300.1"/>
    </source>
</evidence>
<dbReference type="InterPro" id="IPR036263">
    <property type="entry name" value="Chorismate_II_sf"/>
</dbReference>
<gene>
    <name evidence="7" type="primary">cm-1</name>
</gene>
<accession>A0A075EIH5</accession>
<evidence type="ECO:0000256" key="3">
    <source>
        <dbReference type="ARBA" id="ARBA00022729"/>
    </source>
</evidence>
<dbReference type="EC" id="5.4.99.5" evidence="2"/>
<dbReference type="SUPFAM" id="SSF48600">
    <property type="entry name" value="Chorismate mutase II"/>
    <property type="match status" value="1"/>
</dbReference>
<feature type="domain" description="Chorismate mutase" evidence="6">
    <location>
        <begin position="91"/>
        <end position="182"/>
    </location>
</feature>
<dbReference type="GO" id="GO:0004106">
    <property type="term" value="F:chorismate mutase activity"/>
    <property type="evidence" value="ECO:0007669"/>
    <property type="project" value="UniProtKB-EC"/>
</dbReference>
<evidence type="ECO:0000256" key="5">
    <source>
        <dbReference type="SAM" id="SignalP"/>
    </source>
</evidence>
<dbReference type="PIRSF" id="PIRSF036575">
    <property type="entry name" value="CM_nematode"/>
    <property type="match status" value="1"/>
</dbReference>
<organism evidence="7">
    <name type="scientific">Globodera ellingtonae</name>
    <dbReference type="NCBI Taxonomy" id="1517492"/>
    <lineage>
        <taxon>Eukaryota</taxon>
        <taxon>Metazoa</taxon>
        <taxon>Ecdysozoa</taxon>
        <taxon>Nematoda</taxon>
        <taxon>Chromadorea</taxon>
        <taxon>Rhabditida</taxon>
        <taxon>Tylenchina</taxon>
        <taxon>Tylenchomorpha</taxon>
        <taxon>Tylenchoidea</taxon>
        <taxon>Heteroderidae</taxon>
        <taxon>Heteroderinae</taxon>
        <taxon>Globodera</taxon>
    </lineage>
</organism>
<dbReference type="InterPro" id="IPR008240">
    <property type="entry name" value="Chorismate_mutase_periplasmic"/>
</dbReference>
<protein>
    <recommendedName>
        <fullName evidence="2">chorismate mutase</fullName>
        <ecNumber evidence="2">5.4.99.5</ecNumber>
    </recommendedName>
</protein>
<comment type="pathway">
    <text evidence="1">Metabolic intermediate biosynthesis; prephenate biosynthesis; prephenate from chorismate: step 1/1.</text>
</comment>
<dbReference type="NCBIfam" id="TIGR01806">
    <property type="entry name" value="CM_mono2"/>
    <property type="match status" value="1"/>
</dbReference>
<dbReference type="PROSITE" id="PS51168">
    <property type="entry name" value="CHORISMATE_MUT_2"/>
    <property type="match status" value="1"/>
</dbReference>
<dbReference type="Pfam" id="PF01817">
    <property type="entry name" value="CM_2"/>
    <property type="match status" value="1"/>
</dbReference>
<name>A0A075EIH5_9BILA</name>
<dbReference type="GO" id="GO:0009697">
    <property type="term" value="P:salicylic acid biosynthetic process"/>
    <property type="evidence" value="ECO:0007669"/>
    <property type="project" value="TreeGrafter"/>
</dbReference>